<evidence type="ECO:0000256" key="1">
    <source>
        <dbReference type="ARBA" id="ARBA00000085"/>
    </source>
</evidence>
<evidence type="ECO:0000256" key="6">
    <source>
        <dbReference type="PROSITE-ProRule" id="PRU00169"/>
    </source>
</evidence>
<dbReference type="InterPro" id="IPR001789">
    <property type="entry name" value="Sig_transdc_resp-reg_receiver"/>
</dbReference>
<evidence type="ECO:0000259" key="8">
    <source>
        <dbReference type="PROSITE" id="PS50109"/>
    </source>
</evidence>
<dbReference type="GO" id="GO:0000155">
    <property type="term" value="F:phosphorelay sensor kinase activity"/>
    <property type="evidence" value="ECO:0007669"/>
    <property type="project" value="InterPro"/>
</dbReference>
<dbReference type="InterPro" id="IPR004358">
    <property type="entry name" value="Sig_transdc_His_kin-like_C"/>
</dbReference>
<dbReference type="Gene3D" id="3.40.50.2300">
    <property type="match status" value="1"/>
</dbReference>
<evidence type="ECO:0000256" key="3">
    <source>
        <dbReference type="ARBA" id="ARBA00022553"/>
    </source>
</evidence>
<dbReference type="AlphaFoldDB" id="A0A1M6KQM3"/>
<dbReference type="STRING" id="1168035.SAMN05444280_12419"/>
<feature type="domain" description="Histidine kinase" evidence="8">
    <location>
        <begin position="232"/>
        <end position="454"/>
    </location>
</feature>
<dbReference type="InterPro" id="IPR036890">
    <property type="entry name" value="HATPase_C_sf"/>
</dbReference>
<dbReference type="Pfam" id="PF20969">
    <property type="entry name" value="MASE11"/>
    <property type="match status" value="1"/>
</dbReference>
<accession>A0A1M6KQM3</accession>
<keyword evidence="7" id="KW-0472">Membrane</keyword>
<evidence type="ECO:0000256" key="7">
    <source>
        <dbReference type="SAM" id="Phobius"/>
    </source>
</evidence>
<dbReference type="PROSITE" id="PS50109">
    <property type="entry name" value="HIS_KIN"/>
    <property type="match status" value="1"/>
</dbReference>
<dbReference type="PROSITE" id="PS50110">
    <property type="entry name" value="RESPONSE_REGULATORY"/>
    <property type="match status" value="1"/>
</dbReference>
<evidence type="ECO:0000313" key="10">
    <source>
        <dbReference type="EMBL" id="SHJ61184.1"/>
    </source>
</evidence>
<protein>
    <recommendedName>
        <fullName evidence="2">histidine kinase</fullName>
        <ecNumber evidence="2">2.7.13.3</ecNumber>
    </recommendedName>
</protein>
<dbReference type="InterPro" id="IPR036097">
    <property type="entry name" value="HisK_dim/P_sf"/>
</dbReference>
<evidence type="ECO:0000313" key="11">
    <source>
        <dbReference type="Proteomes" id="UP000184050"/>
    </source>
</evidence>
<evidence type="ECO:0000256" key="4">
    <source>
        <dbReference type="ARBA" id="ARBA00022679"/>
    </source>
</evidence>
<dbReference type="CDD" id="cd17546">
    <property type="entry name" value="REC_hyHK_CKI1_RcsC-like"/>
    <property type="match status" value="1"/>
</dbReference>
<dbReference type="InterPro" id="IPR003594">
    <property type="entry name" value="HATPase_dom"/>
</dbReference>
<evidence type="ECO:0000259" key="9">
    <source>
        <dbReference type="PROSITE" id="PS50110"/>
    </source>
</evidence>
<name>A0A1M6KQM3_9BACT</name>
<dbReference type="RefSeq" id="WP_073171012.1">
    <property type="nucleotide sequence ID" value="NZ_FQZE01000024.1"/>
</dbReference>
<feature type="transmembrane region" description="Helical" evidence="7">
    <location>
        <begin position="91"/>
        <end position="108"/>
    </location>
</feature>
<dbReference type="CDD" id="cd16922">
    <property type="entry name" value="HATPase_EvgS-ArcB-TorS-like"/>
    <property type="match status" value="1"/>
</dbReference>
<feature type="transmembrane region" description="Helical" evidence="7">
    <location>
        <begin position="60"/>
        <end position="79"/>
    </location>
</feature>
<dbReference type="SUPFAM" id="SSF47384">
    <property type="entry name" value="Homodimeric domain of signal transducing histidine kinase"/>
    <property type="match status" value="1"/>
</dbReference>
<gene>
    <name evidence="10" type="ORF">SAMN05444280_12419</name>
</gene>
<feature type="modified residue" description="4-aspartylphosphate" evidence="6">
    <location>
        <position position="528"/>
    </location>
</feature>
<dbReference type="SMART" id="SM00388">
    <property type="entry name" value="HisKA"/>
    <property type="match status" value="1"/>
</dbReference>
<dbReference type="Gene3D" id="1.10.287.130">
    <property type="match status" value="1"/>
</dbReference>
<organism evidence="10 11">
    <name type="scientific">Tangfeifania diversioriginum</name>
    <dbReference type="NCBI Taxonomy" id="1168035"/>
    <lineage>
        <taxon>Bacteria</taxon>
        <taxon>Pseudomonadati</taxon>
        <taxon>Bacteroidota</taxon>
        <taxon>Bacteroidia</taxon>
        <taxon>Marinilabiliales</taxon>
        <taxon>Prolixibacteraceae</taxon>
        <taxon>Tangfeifania</taxon>
    </lineage>
</organism>
<dbReference type="SMART" id="SM00387">
    <property type="entry name" value="HATPase_c"/>
    <property type="match status" value="1"/>
</dbReference>
<feature type="transmembrane region" description="Helical" evidence="7">
    <location>
        <begin position="32"/>
        <end position="54"/>
    </location>
</feature>
<feature type="domain" description="Response regulatory" evidence="9">
    <location>
        <begin position="479"/>
        <end position="593"/>
    </location>
</feature>
<dbReference type="InterPro" id="IPR048437">
    <property type="entry name" value="MASE11"/>
</dbReference>
<dbReference type="SUPFAM" id="SSF52172">
    <property type="entry name" value="CheY-like"/>
    <property type="match status" value="1"/>
</dbReference>
<dbReference type="Proteomes" id="UP000184050">
    <property type="component" value="Unassembled WGS sequence"/>
</dbReference>
<keyword evidence="7" id="KW-1133">Transmembrane helix</keyword>
<dbReference type="Gene3D" id="3.30.565.10">
    <property type="entry name" value="Histidine kinase-like ATPase, C-terminal domain"/>
    <property type="match status" value="1"/>
</dbReference>
<dbReference type="SUPFAM" id="SSF55874">
    <property type="entry name" value="ATPase domain of HSP90 chaperone/DNA topoisomerase II/histidine kinase"/>
    <property type="match status" value="1"/>
</dbReference>
<dbReference type="EC" id="2.7.13.3" evidence="2"/>
<dbReference type="EMBL" id="FQZE01000024">
    <property type="protein sequence ID" value="SHJ61184.1"/>
    <property type="molecule type" value="Genomic_DNA"/>
</dbReference>
<keyword evidence="5 10" id="KW-0418">Kinase</keyword>
<dbReference type="PANTHER" id="PTHR43047">
    <property type="entry name" value="TWO-COMPONENT HISTIDINE PROTEIN KINASE"/>
    <property type="match status" value="1"/>
</dbReference>
<sequence>MKFYKQIKTLATLIPYPELEKAQSFVEWKNRLLFVTLTGLAIIGFIAYIPSVILSVKEQLWAVVAVDTIAYLILLIVIFSKKISAESKVKACLITFYILGVAILVLLGKEGAGFNWLFVFPILSSFFYGDRGFIGSALINIVTLSVLTIPVYFGYGEIAQYDTGGWVVNSINFIAITSFISFSLMIVISNIDKSLKKQKKMTRLLRENKEKLAIEKNRAEESDKLKSAFLANMSHEIRTPLNAILGFSDLLANKNLSPEKFNHYNSLISMAGDQLTRIIEDIIDISKIELNQISFDIGPVQIYDVMQEIVETQENKIKSLKKDIRIDFQVDKKIENLVIETDVTRFKQILNNLIGNAVKYTDSGKIETGYILKKEDDSHVVDFFIKDTGRGIPEEAHELIFDRFSQAENVGFQEGTGLGLSITKGLLEMLGGKIRFTSELNRGSNFYFTLPLPMDSESIFPARKKETKIFDLPQFNDKTFFIAEDDNNSFYYVSEILQPTGARLRKATTGKELIQLLAEEIPDLILLDINMPEMNGLEAMKIIHKIYPRLPVLAQTAYAMENERNKCFEYGCCGYIAKPFRKEELLNAIQQALKH</sequence>
<dbReference type="PRINTS" id="PR00344">
    <property type="entry name" value="BCTRLSENSOR"/>
</dbReference>
<reference evidence="10 11" key="1">
    <citation type="submission" date="2016-11" db="EMBL/GenBank/DDBJ databases">
        <authorList>
            <person name="Jaros S."/>
            <person name="Januszkiewicz K."/>
            <person name="Wedrychowicz H."/>
        </authorList>
    </citation>
    <scope>NUCLEOTIDE SEQUENCE [LARGE SCALE GENOMIC DNA]</scope>
    <source>
        <strain evidence="10 11">DSM 27063</strain>
    </source>
</reference>
<evidence type="ECO:0000256" key="2">
    <source>
        <dbReference type="ARBA" id="ARBA00012438"/>
    </source>
</evidence>
<evidence type="ECO:0000256" key="5">
    <source>
        <dbReference type="ARBA" id="ARBA00022777"/>
    </source>
</evidence>
<keyword evidence="7" id="KW-0812">Transmembrane</keyword>
<keyword evidence="3 6" id="KW-0597">Phosphoprotein</keyword>
<dbReference type="Pfam" id="PF02518">
    <property type="entry name" value="HATPase_c"/>
    <property type="match status" value="1"/>
</dbReference>
<feature type="transmembrane region" description="Helical" evidence="7">
    <location>
        <begin position="137"/>
        <end position="155"/>
    </location>
</feature>
<dbReference type="SMART" id="SM00448">
    <property type="entry name" value="REC"/>
    <property type="match status" value="1"/>
</dbReference>
<dbReference type="InterPro" id="IPR003661">
    <property type="entry name" value="HisK_dim/P_dom"/>
</dbReference>
<dbReference type="CDD" id="cd00082">
    <property type="entry name" value="HisKA"/>
    <property type="match status" value="1"/>
</dbReference>
<dbReference type="InterPro" id="IPR005467">
    <property type="entry name" value="His_kinase_dom"/>
</dbReference>
<dbReference type="InterPro" id="IPR011006">
    <property type="entry name" value="CheY-like_superfamily"/>
</dbReference>
<comment type="catalytic activity">
    <reaction evidence="1">
        <text>ATP + protein L-histidine = ADP + protein N-phospho-L-histidine.</text>
        <dbReference type="EC" id="2.7.13.3"/>
    </reaction>
</comment>
<keyword evidence="4" id="KW-0808">Transferase</keyword>
<keyword evidence="11" id="KW-1185">Reference proteome</keyword>
<proteinExistence type="predicted"/>
<dbReference type="Pfam" id="PF00072">
    <property type="entry name" value="Response_reg"/>
    <property type="match status" value="1"/>
</dbReference>
<dbReference type="Pfam" id="PF00512">
    <property type="entry name" value="HisKA"/>
    <property type="match status" value="1"/>
</dbReference>
<feature type="transmembrane region" description="Helical" evidence="7">
    <location>
        <begin position="167"/>
        <end position="191"/>
    </location>
</feature>